<keyword evidence="2" id="KW-0472">Membrane</keyword>
<feature type="transmembrane region" description="Helical" evidence="2">
    <location>
        <begin position="57"/>
        <end position="77"/>
    </location>
</feature>
<accession>A0AAX3ZZR0</accession>
<feature type="region of interest" description="Disordered" evidence="1">
    <location>
        <begin position="215"/>
        <end position="243"/>
    </location>
</feature>
<name>A0AAX3ZZR0_RHOER</name>
<dbReference type="RefSeq" id="WP_308372647.1">
    <property type="nucleotide sequence ID" value="NZ_CP133191.1"/>
</dbReference>
<organism evidence="3 4">
    <name type="scientific">Rhodococcus erythropolis</name>
    <name type="common">Arthrobacter picolinophilus</name>
    <dbReference type="NCBI Taxonomy" id="1833"/>
    <lineage>
        <taxon>Bacteria</taxon>
        <taxon>Bacillati</taxon>
        <taxon>Actinomycetota</taxon>
        <taxon>Actinomycetes</taxon>
        <taxon>Mycobacteriales</taxon>
        <taxon>Nocardiaceae</taxon>
        <taxon>Rhodococcus</taxon>
        <taxon>Rhodococcus erythropolis group</taxon>
    </lineage>
</organism>
<dbReference type="AlphaFoldDB" id="A0AAX3ZZR0"/>
<geneLocation type="plasmid" evidence="3 4">
    <name>pMGMM8_1</name>
</geneLocation>
<protein>
    <submittedName>
        <fullName evidence="3">DUF2637 domain-containing protein</fullName>
    </submittedName>
</protein>
<gene>
    <name evidence="3" type="ORF">QIE55_32500</name>
</gene>
<dbReference type="InterPro" id="IPR021235">
    <property type="entry name" value="DUF2637"/>
</dbReference>
<evidence type="ECO:0000313" key="4">
    <source>
        <dbReference type="Proteomes" id="UP001230933"/>
    </source>
</evidence>
<sequence>MGDFSLRAARIQLGALIAALLIAIFIAIGITAGAFVLSFAVQRDLARQGTIPENLAWIFPVIVDSAIFGSTVAIVILSKLKMHRRDKYFYVAVAVAVVAISILGNAYHAFHSATVAQQAVAAGQSIGYTPLDPAVAAMIAVIPPVLVLAFTHGLGILIKATGIAYSDYKIEIDNAAAGVGVGVGVGVGAVATQSVVMRNETAVGAQHFLGVAETHDAQESAPHPSPSEQTRSSVDPEPSNEKAAEHAELEWFIATSDLPDAVKDTARRKLADPTLTWEMIAQTSNPPVATSTSWRRYEKFDTAARAAGFDNPPLIDMRASDVHFTDQLVTTT</sequence>
<keyword evidence="2" id="KW-0812">Transmembrane</keyword>
<keyword evidence="2" id="KW-1133">Transmembrane helix</keyword>
<reference evidence="3" key="1">
    <citation type="submission" date="2023-08" db="EMBL/GenBank/DDBJ databases">
        <title>Isolation and Characterization of Rhodococcus erythropolis MGMM8.</title>
        <authorList>
            <person name="Diabankana R.G.C."/>
            <person name="Afordoanyi D.M."/>
            <person name="Validov S.Z."/>
        </authorList>
    </citation>
    <scope>NUCLEOTIDE SEQUENCE</scope>
    <source>
        <strain evidence="3">MGMM8</strain>
        <plasmid evidence="3">pMGMM8_1</plasmid>
    </source>
</reference>
<dbReference type="Proteomes" id="UP001230933">
    <property type="component" value="Plasmid pMGMM8_1"/>
</dbReference>
<proteinExistence type="predicted"/>
<evidence type="ECO:0000313" key="3">
    <source>
        <dbReference type="EMBL" id="WMN03126.1"/>
    </source>
</evidence>
<feature type="transmembrane region" description="Helical" evidence="2">
    <location>
        <begin position="134"/>
        <end position="158"/>
    </location>
</feature>
<evidence type="ECO:0000256" key="1">
    <source>
        <dbReference type="SAM" id="MobiDB-lite"/>
    </source>
</evidence>
<evidence type="ECO:0000256" key="2">
    <source>
        <dbReference type="SAM" id="Phobius"/>
    </source>
</evidence>
<feature type="transmembrane region" description="Helical" evidence="2">
    <location>
        <begin position="12"/>
        <end position="37"/>
    </location>
</feature>
<dbReference type="EMBL" id="CP133191">
    <property type="protein sequence ID" value="WMN03126.1"/>
    <property type="molecule type" value="Genomic_DNA"/>
</dbReference>
<feature type="transmembrane region" description="Helical" evidence="2">
    <location>
        <begin position="89"/>
        <end position="110"/>
    </location>
</feature>
<dbReference type="Pfam" id="PF10935">
    <property type="entry name" value="DUF2637"/>
    <property type="match status" value="1"/>
</dbReference>
<keyword evidence="3" id="KW-0614">Plasmid</keyword>